<protein>
    <recommendedName>
        <fullName evidence="5">Survival protein SurE-like phosphatase/nucleotidase domain-containing protein</fullName>
    </recommendedName>
</protein>
<evidence type="ECO:0000313" key="7">
    <source>
        <dbReference type="Proteomes" id="UP001197093"/>
    </source>
</evidence>
<evidence type="ECO:0000256" key="2">
    <source>
        <dbReference type="ARBA" id="ARBA00022723"/>
    </source>
</evidence>
<dbReference type="PANTHER" id="PTHR30457">
    <property type="entry name" value="5'-NUCLEOTIDASE SURE"/>
    <property type="match status" value="1"/>
</dbReference>
<keyword evidence="7" id="KW-1185">Reference proteome</keyword>
<dbReference type="SUPFAM" id="SSF64167">
    <property type="entry name" value="SurE-like"/>
    <property type="match status" value="1"/>
</dbReference>
<dbReference type="GO" id="GO:0046872">
    <property type="term" value="F:metal ion binding"/>
    <property type="evidence" value="ECO:0007669"/>
    <property type="project" value="UniProtKB-KW"/>
</dbReference>
<dbReference type="InterPro" id="IPR036523">
    <property type="entry name" value="SurE-like_sf"/>
</dbReference>
<dbReference type="PANTHER" id="PTHR30457:SF0">
    <property type="entry name" value="PHOSPHATASE, PUTATIVE (AFU_ORTHOLOGUE AFUA_4G01070)-RELATED"/>
    <property type="match status" value="1"/>
</dbReference>
<dbReference type="Pfam" id="PF01975">
    <property type="entry name" value="SurE"/>
    <property type="match status" value="1"/>
</dbReference>
<evidence type="ECO:0000259" key="5">
    <source>
        <dbReference type="Pfam" id="PF01975"/>
    </source>
</evidence>
<sequence length="298" mass="31459">MHLQTLVALLPVLGVQGIRIIQSNDDGWAEQYARSFHNALIASGHDAVLSAPAENKSGTSSLDIEPSPRTSACQYDSCAAHSGPIGRNESSPRLNWVNSFPVTSMRYGIDTIGPQFWNGQAPELAVSGPNVGSNLYLAVHFSGTVGAAVYAAKTEKIPAIAFSGASEGTLAWNASPEAQRSKVYAELAATLTNAVIASGKPYLPEDVFLNVNFPEVGGQCTQASQFKWVLSRINIGVFSAADVQQCGKTRLPTETSVVDADGCYISVSVGDATDKTTAPAEKQAVVLKKLQSMLTCLP</sequence>
<dbReference type="InterPro" id="IPR002828">
    <property type="entry name" value="SurE-like_Pase/nucleotidase"/>
</dbReference>
<comment type="caution">
    <text evidence="6">The sequence shown here is derived from an EMBL/GenBank/DDBJ whole genome shotgun (WGS) entry which is preliminary data.</text>
</comment>
<dbReference type="InterPro" id="IPR030048">
    <property type="entry name" value="SurE"/>
</dbReference>
<feature type="chain" id="PRO_5041919469" description="Survival protein SurE-like phosphatase/nucleotidase domain-containing protein" evidence="4">
    <location>
        <begin position="18"/>
        <end position="298"/>
    </location>
</feature>
<dbReference type="GO" id="GO:0008252">
    <property type="term" value="F:nucleotidase activity"/>
    <property type="evidence" value="ECO:0007669"/>
    <property type="project" value="InterPro"/>
</dbReference>
<evidence type="ECO:0000313" key="6">
    <source>
        <dbReference type="EMBL" id="KAG7290033.1"/>
    </source>
</evidence>
<evidence type="ECO:0000256" key="4">
    <source>
        <dbReference type="SAM" id="SignalP"/>
    </source>
</evidence>
<name>A0AAD4F3B0_9PEZI</name>
<proteinExistence type="inferred from homology"/>
<accession>A0AAD4F3B0</accession>
<gene>
    <name evidence="6" type="ORF">NEMBOFW57_000025</name>
</gene>
<organism evidence="6 7">
    <name type="scientific">Staphylotrichum longicolle</name>
    <dbReference type="NCBI Taxonomy" id="669026"/>
    <lineage>
        <taxon>Eukaryota</taxon>
        <taxon>Fungi</taxon>
        <taxon>Dikarya</taxon>
        <taxon>Ascomycota</taxon>
        <taxon>Pezizomycotina</taxon>
        <taxon>Sordariomycetes</taxon>
        <taxon>Sordariomycetidae</taxon>
        <taxon>Sordariales</taxon>
        <taxon>Chaetomiaceae</taxon>
        <taxon>Staphylotrichum</taxon>
    </lineage>
</organism>
<dbReference type="EMBL" id="JAHCVI010000001">
    <property type="protein sequence ID" value="KAG7290033.1"/>
    <property type="molecule type" value="Genomic_DNA"/>
</dbReference>
<dbReference type="Gene3D" id="3.40.1210.10">
    <property type="entry name" value="Survival protein SurE-like phosphatase/nucleotidase"/>
    <property type="match status" value="1"/>
</dbReference>
<keyword evidence="4" id="KW-0732">Signal</keyword>
<evidence type="ECO:0000256" key="3">
    <source>
        <dbReference type="ARBA" id="ARBA00022801"/>
    </source>
</evidence>
<comment type="similarity">
    <text evidence="1">Belongs to the SurE nucleotidase family.</text>
</comment>
<keyword evidence="2" id="KW-0479">Metal-binding</keyword>
<feature type="domain" description="Survival protein SurE-like phosphatase/nucleotidase" evidence="5">
    <location>
        <begin position="20"/>
        <end position="218"/>
    </location>
</feature>
<keyword evidence="3" id="KW-0378">Hydrolase</keyword>
<evidence type="ECO:0000256" key="1">
    <source>
        <dbReference type="ARBA" id="ARBA00011062"/>
    </source>
</evidence>
<feature type="signal peptide" evidence="4">
    <location>
        <begin position="1"/>
        <end position="17"/>
    </location>
</feature>
<dbReference type="Proteomes" id="UP001197093">
    <property type="component" value="Unassembled WGS sequence"/>
</dbReference>
<dbReference type="AlphaFoldDB" id="A0AAD4F3B0"/>
<reference evidence="6" key="1">
    <citation type="submission" date="2023-02" db="EMBL/GenBank/DDBJ databases">
        <authorList>
            <person name="Palmer J.M."/>
        </authorList>
    </citation>
    <scope>NUCLEOTIDE SEQUENCE</scope>
    <source>
        <strain evidence="6">FW57</strain>
    </source>
</reference>